<gene>
    <name evidence="3" type="ORF">EV44_g1961</name>
</gene>
<evidence type="ECO:0000256" key="1">
    <source>
        <dbReference type="SAM" id="Coils"/>
    </source>
</evidence>
<accession>A0A0B1P4P3</accession>
<name>A0A0B1P4P3_UNCNE</name>
<feature type="region of interest" description="Disordered" evidence="2">
    <location>
        <begin position="156"/>
        <end position="198"/>
    </location>
</feature>
<keyword evidence="4" id="KW-1185">Reference proteome</keyword>
<feature type="compositionally biased region" description="Basic and acidic residues" evidence="2">
    <location>
        <begin position="156"/>
        <end position="190"/>
    </location>
</feature>
<comment type="caution">
    <text evidence="3">The sequence shown here is derived from an EMBL/GenBank/DDBJ whole genome shotgun (WGS) entry which is preliminary data.</text>
</comment>
<dbReference type="AlphaFoldDB" id="A0A0B1P4P3"/>
<feature type="coiled-coil region" evidence="1">
    <location>
        <begin position="80"/>
        <end position="107"/>
    </location>
</feature>
<reference evidence="3 4" key="1">
    <citation type="journal article" date="2014" name="BMC Genomics">
        <title>Adaptive genomic structural variation in the grape powdery mildew pathogen, Erysiphe necator.</title>
        <authorList>
            <person name="Jones L."/>
            <person name="Riaz S."/>
            <person name="Morales-Cruz A."/>
            <person name="Amrine K.C."/>
            <person name="McGuire B."/>
            <person name="Gubler W.D."/>
            <person name="Walker M.A."/>
            <person name="Cantu D."/>
        </authorList>
    </citation>
    <scope>NUCLEOTIDE SEQUENCE [LARGE SCALE GENOMIC DNA]</scope>
    <source>
        <strain evidence="4">c</strain>
    </source>
</reference>
<evidence type="ECO:0000313" key="4">
    <source>
        <dbReference type="Proteomes" id="UP000030854"/>
    </source>
</evidence>
<proteinExistence type="predicted"/>
<evidence type="ECO:0000313" key="3">
    <source>
        <dbReference type="EMBL" id="KHJ33667.1"/>
    </source>
</evidence>
<keyword evidence="1" id="KW-0175">Coiled coil</keyword>
<sequence length="198" mass="23427">MASDDKVVCNLVPKSAQISNTVANTLTGQVTPDLSKERENQALISSNVSSMSKETLQKTAQMSLEKINLNHDVRKRKRDCDKVFEAIENVNSQLAEFQNNISRLIQDATRSILEIKERELKIETDYRRQALDLQKQAVEIARLDLEERCLDRQERHRREDRLQQEKFEERRKRTRDRERERDEQRQEHRRALSAVRTK</sequence>
<protein>
    <submittedName>
        <fullName evidence="3">Uncharacterized protein</fullName>
    </submittedName>
</protein>
<dbReference type="EMBL" id="JNVN01001297">
    <property type="protein sequence ID" value="KHJ33667.1"/>
    <property type="molecule type" value="Genomic_DNA"/>
</dbReference>
<dbReference type="Proteomes" id="UP000030854">
    <property type="component" value="Unassembled WGS sequence"/>
</dbReference>
<dbReference type="HOGENOM" id="CLU_1379044_0_0_1"/>
<organism evidence="3 4">
    <name type="scientific">Uncinula necator</name>
    <name type="common">Grape powdery mildew</name>
    <dbReference type="NCBI Taxonomy" id="52586"/>
    <lineage>
        <taxon>Eukaryota</taxon>
        <taxon>Fungi</taxon>
        <taxon>Dikarya</taxon>
        <taxon>Ascomycota</taxon>
        <taxon>Pezizomycotina</taxon>
        <taxon>Leotiomycetes</taxon>
        <taxon>Erysiphales</taxon>
        <taxon>Erysiphaceae</taxon>
        <taxon>Erysiphe</taxon>
    </lineage>
</organism>
<evidence type="ECO:0000256" key="2">
    <source>
        <dbReference type="SAM" id="MobiDB-lite"/>
    </source>
</evidence>